<organism evidence="6">
    <name type="scientific">marine metagenome</name>
    <dbReference type="NCBI Taxonomy" id="408172"/>
    <lineage>
        <taxon>unclassified sequences</taxon>
        <taxon>metagenomes</taxon>
        <taxon>ecological metagenomes</taxon>
    </lineage>
</organism>
<keyword evidence="4" id="KW-0560">Oxidoreductase</keyword>
<dbReference type="Gene3D" id="3.90.180.10">
    <property type="entry name" value="Medium-chain alcohol dehydrogenases, catalytic domain"/>
    <property type="match status" value="1"/>
</dbReference>
<dbReference type="Pfam" id="PF08240">
    <property type="entry name" value="ADH_N"/>
    <property type="match status" value="1"/>
</dbReference>
<dbReference type="InterPro" id="IPR011032">
    <property type="entry name" value="GroES-like_sf"/>
</dbReference>
<reference evidence="6" key="1">
    <citation type="submission" date="2018-05" db="EMBL/GenBank/DDBJ databases">
        <authorList>
            <person name="Lanie J.A."/>
            <person name="Ng W.-L."/>
            <person name="Kazmierczak K.M."/>
            <person name="Andrzejewski T.M."/>
            <person name="Davidsen T.M."/>
            <person name="Wayne K.J."/>
            <person name="Tettelin H."/>
            <person name="Glass J.I."/>
            <person name="Rusch D."/>
            <person name="Podicherti R."/>
            <person name="Tsui H.-C.T."/>
            <person name="Winkler M.E."/>
        </authorList>
    </citation>
    <scope>NUCLEOTIDE SEQUENCE</scope>
</reference>
<evidence type="ECO:0000256" key="3">
    <source>
        <dbReference type="ARBA" id="ARBA00022833"/>
    </source>
</evidence>
<dbReference type="InterPro" id="IPR002328">
    <property type="entry name" value="ADH_Zn_CS"/>
</dbReference>
<dbReference type="AlphaFoldDB" id="A0A382WFC1"/>
<evidence type="ECO:0000256" key="1">
    <source>
        <dbReference type="ARBA" id="ARBA00001947"/>
    </source>
</evidence>
<feature type="non-terminal residue" evidence="6">
    <location>
        <position position="145"/>
    </location>
</feature>
<dbReference type="PROSITE" id="PS00059">
    <property type="entry name" value="ADH_ZINC"/>
    <property type="match status" value="1"/>
</dbReference>
<dbReference type="PANTHER" id="PTHR42940">
    <property type="entry name" value="ALCOHOL DEHYDROGENASE 1-RELATED"/>
    <property type="match status" value="1"/>
</dbReference>
<comment type="cofactor">
    <cofactor evidence="1">
        <name>Zn(2+)</name>
        <dbReference type="ChEBI" id="CHEBI:29105"/>
    </cofactor>
</comment>
<dbReference type="SUPFAM" id="SSF50129">
    <property type="entry name" value="GroES-like"/>
    <property type="match status" value="1"/>
</dbReference>
<evidence type="ECO:0000313" key="6">
    <source>
        <dbReference type="EMBL" id="SVD57065.1"/>
    </source>
</evidence>
<feature type="domain" description="Alcohol dehydrogenase-like N-terminal" evidence="5">
    <location>
        <begin position="38"/>
        <end position="128"/>
    </location>
</feature>
<keyword evidence="3" id="KW-0862">Zinc</keyword>
<name>A0A382WFC1_9ZZZZ</name>
<accession>A0A382WFC1</accession>
<evidence type="ECO:0000259" key="5">
    <source>
        <dbReference type="Pfam" id="PF08240"/>
    </source>
</evidence>
<dbReference type="GO" id="GO:0004022">
    <property type="term" value="F:alcohol dehydrogenase (NAD+) activity"/>
    <property type="evidence" value="ECO:0007669"/>
    <property type="project" value="TreeGrafter"/>
</dbReference>
<dbReference type="InterPro" id="IPR013154">
    <property type="entry name" value="ADH-like_N"/>
</dbReference>
<dbReference type="GO" id="GO:0008270">
    <property type="term" value="F:zinc ion binding"/>
    <property type="evidence" value="ECO:0007669"/>
    <property type="project" value="InterPro"/>
</dbReference>
<evidence type="ECO:0000256" key="2">
    <source>
        <dbReference type="ARBA" id="ARBA00022723"/>
    </source>
</evidence>
<dbReference type="GO" id="GO:0005737">
    <property type="term" value="C:cytoplasm"/>
    <property type="evidence" value="ECO:0007669"/>
    <property type="project" value="TreeGrafter"/>
</dbReference>
<keyword evidence="2" id="KW-0479">Metal-binding</keyword>
<protein>
    <recommendedName>
        <fullName evidence="5">Alcohol dehydrogenase-like N-terminal domain-containing protein</fullName>
    </recommendedName>
</protein>
<gene>
    <name evidence="6" type="ORF">METZ01_LOCUS409919</name>
</gene>
<proteinExistence type="predicted"/>
<dbReference type="EMBL" id="UINC01159138">
    <property type="protein sequence ID" value="SVD57065.1"/>
    <property type="molecule type" value="Genomic_DNA"/>
</dbReference>
<evidence type="ECO:0000256" key="4">
    <source>
        <dbReference type="ARBA" id="ARBA00023002"/>
    </source>
</evidence>
<sequence length="145" mass="15747">MLPLMKTTAAVLREMEQPIPYADSRPLEIVELDLEGPGEGEVLVEVKGAGLCHSDLSVINGSRARQMPMVLGHEASGIVREVGSGVHDFKANDHVIFTFIPSCGACRYCRIGRPSLCQPGMDANNAGTLMNGGRRFSHDGEPYWH</sequence>
<dbReference type="PANTHER" id="PTHR42940:SF8">
    <property type="entry name" value="VACUOLAR PROTEIN SORTING-ASSOCIATED PROTEIN 11"/>
    <property type="match status" value="1"/>
</dbReference>